<evidence type="ECO:0000313" key="5">
    <source>
        <dbReference type="EMBL" id="SHM59894.1"/>
    </source>
</evidence>
<dbReference type="AlphaFoldDB" id="A0A1M7K3W7"/>
<evidence type="ECO:0000256" key="3">
    <source>
        <dbReference type="ARBA" id="ARBA00022840"/>
    </source>
</evidence>
<dbReference type="EMBL" id="FRBY01000005">
    <property type="protein sequence ID" value="SHM59894.1"/>
    <property type="molecule type" value="Genomic_DNA"/>
</dbReference>
<dbReference type="SMART" id="SM00382">
    <property type="entry name" value="AAA"/>
    <property type="match status" value="1"/>
</dbReference>
<keyword evidence="6" id="KW-1185">Reference proteome</keyword>
<evidence type="ECO:0000256" key="1">
    <source>
        <dbReference type="ARBA" id="ARBA00022448"/>
    </source>
</evidence>
<keyword evidence="1" id="KW-0813">Transport</keyword>
<dbReference type="Pfam" id="PF00005">
    <property type="entry name" value="ABC_tran"/>
    <property type="match status" value="1"/>
</dbReference>
<proteinExistence type="predicted"/>
<dbReference type="InterPro" id="IPR017871">
    <property type="entry name" value="ABC_transporter-like_CS"/>
</dbReference>
<dbReference type="PROSITE" id="PS00211">
    <property type="entry name" value="ABC_TRANSPORTER_1"/>
    <property type="match status" value="1"/>
</dbReference>
<evidence type="ECO:0000256" key="2">
    <source>
        <dbReference type="ARBA" id="ARBA00022741"/>
    </source>
</evidence>
<name>A0A1M7K3W7_9FLAO</name>
<dbReference type="GO" id="GO:0016887">
    <property type="term" value="F:ATP hydrolysis activity"/>
    <property type="evidence" value="ECO:0007669"/>
    <property type="project" value="InterPro"/>
</dbReference>
<dbReference type="PROSITE" id="PS50893">
    <property type="entry name" value="ABC_TRANSPORTER_2"/>
    <property type="match status" value="1"/>
</dbReference>
<dbReference type="Proteomes" id="UP000184121">
    <property type="component" value="Unassembled WGS sequence"/>
</dbReference>
<dbReference type="InterPro" id="IPR003593">
    <property type="entry name" value="AAA+_ATPase"/>
</dbReference>
<reference evidence="6" key="1">
    <citation type="submission" date="2016-11" db="EMBL/GenBank/DDBJ databases">
        <authorList>
            <person name="Varghese N."/>
            <person name="Submissions S."/>
        </authorList>
    </citation>
    <scope>NUCLEOTIDE SEQUENCE [LARGE SCALE GENOMIC DNA]</scope>
    <source>
        <strain evidence="6">DSM 1811</strain>
    </source>
</reference>
<evidence type="ECO:0000259" key="4">
    <source>
        <dbReference type="PROSITE" id="PS50893"/>
    </source>
</evidence>
<dbReference type="Gene3D" id="3.40.50.300">
    <property type="entry name" value="P-loop containing nucleotide triphosphate hydrolases"/>
    <property type="match status" value="1"/>
</dbReference>
<accession>A0A1M7K3W7</accession>
<evidence type="ECO:0000313" key="6">
    <source>
        <dbReference type="Proteomes" id="UP000184121"/>
    </source>
</evidence>
<keyword evidence="2" id="KW-0547">Nucleotide-binding</keyword>
<protein>
    <submittedName>
        <fullName evidence="5">ABC-type Fe3+/spermidine/putrescine transport systems, ATPase components</fullName>
    </submittedName>
</protein>
<dbReference type="InterPro" id="IPR050093">
    <property type="entry name" value="ABC_SmlMolc_Importer"/>
</dbReference>
<gene>
    <name evidence="5" type="ORF">SAMN05444366_3629</name>
</gene>
<dbReference type="PANTHER" id="PTHR42781:SF4">
    <property type="entry name" value="SPERMIDINE_PUTRESCINE IMPORT ATP-BINDING PROTEIN POTA"/>
    <property type="match status" value="1"/>
</dbReference>
<dbReference type="InterPro" id="IPR027417">
    <property type="entry name" value="P-loop_NTPase"/>
</dbReference>
<keyword evidence="3" id="KW-0067">ATP-binding</keyword>
<dbReference type="STRING" id="29534.SAMN05444366_3629"/>
<dbReference type="PANTHER" id="PTHR42781">
    <property type="entry name" value="SPERMIDINE/PUTRESCINE IMPORT ATP-BINDING PROTEIN POTA"/>
    <property type="match status" value="1"/>
</dbReference>
<dbReference type="InterPro" id="IPR003439">
    <property type="entry name" value="ABC_transporter-like_ATP-bd"/>
</dbReference>
<feature type="domain" description="ABC transporter" evidence="4">
    <location>
        <begin position="9"/>
        <end position="241"/>
    </location>
</feature>
<sequence>MYSQIQPMLDIQNISFSYTDKPVIKDVSFTINKGENIAIIGESGCGKSTLLKLMYGLFDLDEGKIFYNEKPILGPKYNLIPGMPFMKYLAQDFDLSPYETVAENVGKFLSNGFANMKKLRVQELLEMVEMESFSNVKAKFLSGGQQQRVALVRVLALEPEVILLDEPFSQIDAFRKNALRRNLFRYLKQKGITCIIATHDSTDALSFADEAIVMRNGEIIVKDNPTKIYEDPQTKYVASLFGEVNEIPTHLMLDYEDETHKTLVYPHQLKMLSESKLPVKIRRTYFRGNHFLIETVYKRQLIFFESEIDLPLEQEIFLGLNYL</sequence>
<dbReference type="SUPFAM" id="SSF52540">
    <property type="entry name" value="P-loop containing nucleoside triphosphate hydrolases"/>
    <property type="match status" value="1"/>
</dbReference>
<dbReference type="GO" id="GO:0005524">
    <property type="term" value="F:ATP binding"/>
    <property type="evidence" value="ECO:0007669"/>
    <property type="project" value="UniProtKB-KW"/>
</dbReference>
<organism evidence="5 6">
    <name type="scientific">Flavobacterium saccharophilum</name>
    <dbReference type="NCBI Taxonomy" id="29534"/>
    <lineage>
        <taxon>Bacteria</taxon>
        <taxon>Pseudomonadati</taxon>
        <taxon>Bacteroidota</taxon>
        <taxon>Flavobacteriia</taxon>
        <taxon>Flavobacteriales</taxon>
        <taxon>Flavobacteriaceae</taxon>
        <taxon>Flavobacterium</taxon>
    </lineage>
</organism>